<dbReference type="Gene3D" id="3.30.160.60">
    <property type="entry name" value="Classic Zinc Finger"/>
    <property type="match status" value="5"/>
</dbReference>
<feature type="domain" description="C2H2-type" evidence="6">
    <location>
        <begin position="205"/>
        <end position="233"/>
    </location>
</feature>
<evidence type="ECO:0000259" key="6">
    <source>
        <dbReference type="PROSITE" id="PS50157"/>
    </source>
</evidence>
<dbReference type="SMART" id="SM00355">
    <property type="entry name" value="ZnF_C2H2"/>
    <property type="match status" value="7"/>
</dbReference>
<proteinExistence type="predicted"/>
<feature type="domain" description="C2H2-type" evidence="6">
    <location>
        <begin position="117"/>
        <end position="144"/>
    </location>
</feature>
<dbReference type="GO" id="GO:0000977">
    <property type="term" value="F:RNA polymerase II transcription regulatory region sequence-specific DNA binding"/>
    <property type="evidence" value="ECO:0007669"/>
    <property type="project" value="TreeGrafter"/>
</dbReference>
<evidence type="ECO:0000256" key="5">
    <source>
        <dbReference type="PROSITE-ProRule" id="PRU00042"/>
    </source>
</evidence>
<dbReference type="SUPFAM" id="SSF57667">
    <property type="entry name" value="beta-beta-alpha zinc fingers"/>
    <property type="match status" value="4"/>
</dbReference>
<dbReference type="EMBL" id="LNIX01000018">
    <property type="protein sequence ID" value="OXA45301.1"/>
    <property type="molecule type" value="Genomic_DNA"/>
</dbReference>
<keyword evidence="4" id="KW-0862">Zinc</keyword>
<protein>
    <submittedName>
        <fullName evidence="7">Zinc finger protein 2</fullName>
    </submittedName>
</protein>
<feature type="domain" description="C2H2-type" evidence="6">
    <location>
        <begin position="176"/>
        <end position="204"/>
    </location>
</feature>
<keyword evidence="3 5" id="KW-0863">Zinc-finger</keyword>
<dbReference type="PANTHER" id="PTHR24409:SF295">
    <property type="entry name" value="AZ2-RELATED"/>
    <property type="match status" value="1"/>
</dbReference>
<comment type="caution">
    <text evidence="7">The sequence shown here is derived from an EMBL/GenBank/DDBJ whole genome shotgun (WGS) entry which is preliminary data.</text>
</comment>
<accession>A0A226DL14</accession>
<dbReference type="Proteomes" id="UP000198287">
    <property type="component" value="Unassembled WGS sequence"/>
</dbReference>
<evidence type="ECO:0000256" key="2">
    <source>
        <dbReference type="ARBA" id="ARBA00022737"/>
    </source>
</evidence>
<organism evidence="7 8">
    <name type="scientific">Folsomia candida</name>
    <name type="common">Springtail</name>
    <dbReference type="NCBI Taxonomy" id="158441"/>
    <lineage>
        <taxon>Eukaryota</taxon>
        <taxon>Metazoa</taxon>
        <taxon>Ecdysozoa</taxon>
        <taxon>Arthropoda</taxon>
        <taxon>Hexapoda</taxon>
        <taxon>Collembola</taxon>
        <taxon>Entomobryomorpha</taxon>
        <taxon>Isotomoidea</taxon>
        <taxon>Isotomidae</taxon>
        <taxon>Proisotominae</taxon>
        <taxon>Folsomia</taxon>
    </lineage>
</organism>
<dbReference type="Pfam" id="PF00096">
    <property type="entry name" value="zf-C2H2"/>
    <property type="match status" value="4"/>
</dbReference>
<feature type="domain" description="C2H2-type" evidence="6">
    <location>
        <begin position="145"/>
        <end position="172"/>
    </location>
</feature>
<keyword evidence="1" id="KW-0479">Metal-binding</keyword>
<evidence type="ECO:0000256" key="4">
    <source>
        <dbReference type="ARBA" id="ARBA00022833"/>
    </source>
</evidence>
<dbReference type="FunFam" id="3.30.160.60:FF:000446">
    <property type="entry name" value="Zinc finger protein"/>
    <property type="match status" value="1"/>
</dbReference>
<evidence type="ECO:0000256" key="1">
    <source>
        <dbReference type="ARBA" id="ARBA00022723"/>
    </source>
</evidence>
<keyword evidence="8" id="KW-1185">Reference proteome</keyword>
<feature type="domain" description="C2H2-type" evidence="6">
    <location>
        <begin position="54"/>
        <end position="83"/>
    </location>
</feature>
<dbReference type="PANTHER" id="PTHR24409">
    <property type="entry name" value="ZINC FINGER PROTEIN 142"/>
    <property type="match status" value="1"/>
</dbReference>
<evidence type="ECO:0000313" key="8">
    <source>
        <dbReference type="Proteomes" id="UP000198287"/>
    </source>
</evidence>
<reference evidence="7 8" key="1">
    <citation type="submission" date="2015-12" db="EMBL/GenBank/DDBJ databases">
        <title>The genome of Folsomia candida.</title>
        <authorList>
            <person name="Faddeeva A."/>
            <person name="Derks M.F."/>
            <person name="Anvar Y."/>
            <person name="Smit S."/>
            <person name="Van Straalen N."/>
            <person name="Roelofs D."/>
        </authorList>
    </citation>
    <scope>NUCLEOTIDE SEQUENCE [LARGE SCALE GENOMIC DNA]</scope>
    <source>
        <strain evidence="7 8">VU population</strain>
        <tissue evidence="7">Whole body</tissue>
    </source>
</reference>
<name>A0A226DL14_FOLCA</name>
<evidence type="ECO:0000313" key="7">
    <source>
        <dbReference type="EMBL" id="OXA45301.1"/>
    </source>
</evidence>
<feature type="domain" description="C2H2-type" evidence="6">
    <location>
        <begin position="25"/>
        <end position="53"/>
    </location>
</feature>
<dbReference type="OrthoDB" id="9411774at2759"/>
<dbReference type="InterPro" id="IPR013087">
    <property type="entry name" value="Znf_C2H2_type"/>
</dbReference>
<dbReference type="InterPro" id="IPR036236">
    <property type="entry name" value="Znf_C2H2_sf"/>
</dbReference>
<gene>
    <name evidence="7" type="ORF">Fcan01_20188</name>
</gene>
<dbReference type="GO" id="GO:0008270">
    <property type="term" value="F:zinc ion binding"/>
    <property type="evidence" value="ECO:0007669"/>
    <property type="project" value="UniProtKB-KW"/>
</dbReference>
<dbReference type="OMA" id="IHIATHT"/>
<dbReference type="AlphaFoldDB" id="A0A226DL14"/>
<keyword evidence="2" id="KW-0677">Repeat</keyword>
<sequence length="265" mass="31134">MERLKCSKALETKADTVTRHRDAKVKCKVCERSFKNPSSLRSHVRNFHTNRERPSCDTCHRVFFNSSNLRDHIESIHSTGERPRFPCTFPDCEKTYLKKSHISQHVKTDHAQIPVRFMCNLCGKECKSKNNLNIHIATHTTEKPFSCRSCGMSFALMIKLRRHEMMHLEKSSRYRIQCHLCPETFFGRDGLRHHIRFYHEKEKNYPCSFCAKRFQSAPSLKGHVEAIHPTNKEKIYTCDKCEYTSHNFETQFRTTRANSQCCELA</sequence>
<dbReference type="GO" id="GO:0000981">
    <property type="term" value="F:DNA-binding transcription factor activity, RNA polymerase II-specific"/>
    <property type="evidence" value="ECO:0007669"/>
    <property type="project" value="TreeGrafter"/>
</dbReference>
<dbReference type="GO" id="GO:0005634">
    <property type="term" value="C:nucleus"/>
    <property type="evidence" value="ECO:0007669"/>
    <property type="project" value="TreeGrafter"/>
</dbReference>
<evidence type="ECO:0000256" key="3">
    <source>
        <dbReference type="ARBA" id="ARBA00022771"/>
    </source>
</evidence>
<feature type="domain" description="C2H2-type" evidence="6">
    <location>
        <begin position="85"/>
        <end position="114"/>
    </location>
</feature>
<dbReference type="STRING" id="158441.A0A226DL14"/>
<dbReference type="PROSITE" id="PS50157">
    <property type="entry name" value="ZINC_FINGER_C2H2_2"/>
    <property type="match status" value="7"/>
</dbReference>
<dbReference type="PROSITE" id="PS00028">
    <property type="entry name" value="ZINC_FINGER_C2H2_1"/>
    <property type="match status" value="7"/>
</dbReference>